<evidence type="ECO:0000313" key="1">
    <source>
        <dbReference type="EMBL" id="JAH05405.1"/>
    </source>
</evidence>
<sequence length="22" mass="2518">MPQGFPSSGLFNFNPEKVFSWT</sequence>
<organism evidence="1">
    <name type="scientific">Anguilla anguilla</name>
    <name type="common">European freshwater eel</name>
    <name type="synonym">Muraena anguilla</name>
    <dbReference type="NCBI Taxonomy" id="7936"/>
    <lineage>
        <taxon>Eukaryota</taxon>
        <taxon>Metazoa</taxon>
        <taxon>Chordata</taxon>
        <taxon>Craniata</taxon>
        <taxon>Vertebrata</taxon>
        <taxon>Euteleostomi</taxon>
        <taxon>Actinopterygii</taxon>
        <taxon>Neopterygii</taxon>
        <taxon>Teleostei</taxon>
        <taxon>Anguilliformes</taxon>
        <taxon>Anguillidae</taxon>
        <taxon>Anguilla</taxon>
    </lineage>
</organism>
<reference evidence="1" key="2">
    <citation type="journal article" date="2015" name="Fish Shellfish Immunol.">
        <title>Early steps in the European eel (Anguilla anguilla)-Vibrio vulnificus interaction in the gills: Role of the RtxA13 toxin.</title>
        <authorList>
            <person name="Callol A."/>
            <person name="Pajuelo D."/>
            <person name="Ebbesson L."/>
            <person name="Teles M."/>
            <person name="MacKenzie S."/>
            <person name="Amaro C."/>
        </authorList>
    </citation>
    <scope>NUCLEOTIDE SEQUENCE</scope>
</reference>
<name>A0A0E9PMW1_ANGAN</name>
<protein>
    <submittedName>
        <fullName evidence="1">Uncharacterized protein</fullName>
    </submittedName>
</protein>
<dbReference type="AlphaFoldDB" id="A0A0E9PMW1"/>
<reference evidence="1" key="1">
    <citation type="submission" date="2014-11" db="EMBL/GenBank/DDBJ databases">
        <authorList>
            <person name="Amaro Gonzalez C."/>
        </authorList>
    </citation>
    <scope>NUCLEOTIDE SEQUENCE</scope>
</reference>
<dbReference type="EMBL" id="GBXM01103172">
    <property type="protein sequence ID" value="JAH05405.1"/>
    <property type="molecule type" value="Transcribed_RNA"/>
</dbReference>
<accession>A0A0E9PMW1</accession>
<proteinExistence type="predicted"/>